<dbReference type="InterPro" id="IPR041921">
    <property type="entry name" value="NuoE_N"/>
</dbReference>
<evidence type="ECO:0000256" key="3">
    <source>
        <dbReference type="ARBA" id="ARBA00022723"/>
    </source>
</evidence>
<protein>
    <submittedName>
        <fullName evidence="10">NADH-quinone oxidoreductase subunit E</fullName>
    </submittedName>
</protein>
<dbReference type="EMBL" id="JACHID010000005">
    <property type="protein sequence ID" value="MBB5021764.1"/>
    <property type="molecule type" value="Genomic_DNA"/>
</dbReference>
<dbReference type="AlphaFoldDB" id="A0A7W8DGV9"/>
<evidence type="ECO:0000256" key="6">
    <source>
        <dbReference type="ARBA" id="ARBA00023014"/>
    </source>
</evidence>
<evidence type="ECO:0000313" key="11">
    <source>
        <dbReference type="Proteomes" id="UP000528322"/>
    </source>
</evidence>
<evidence type="ECO:0000256" key="5">
    <source>
        <dbReference type="ARBA" id="ARBA00023004"/>
    </source>
</evidence>
<evidence type="ECO:0000256" key="7">
    <source>
        <dbReference type="ARBA" id="ARBA00023027"/>
    </source>
</evidence>
<keyword evidence="7" id="KW-0520">NAD</keyword>
<comment type="similarity">
    <text evidence="1">Belongs to the complex I 24 kDa subunit family.</text>
</comment>
<dbReference type="PANTHER" id="PTHR10371:SF3">
    <property type="entry name" value="NADH DEHYDROGENASE [UBIQUINONE] FLAVOPROTEIN 2, MITOCHONDRIAL"/>
    <property type="match status" value="1"/>
</dbReference>
<evidence type="ECO:0000256" key="1">
    <source>
        <dbReference type="ARBA" id="ARBA00010643"/>
    </source>
</evidence>
<dbReference type="GO" id="GO:0022804">
    <property type="term" value="F:active transmembrane transporter activity"/>
    <property type="evidence" value="ECO:0007669"/>
    <property type="project" value="UniProtKB-ARBA"/>
</dbReference>
<feature type="binding site" evidence="9">
    <location>
        <position position="138"/>
    </location>
    <ligand>
        <name>[2Fe-2S] cluster</name>
        <dbReference type="ChEBI" id="CHEBI:190135"/>
    </ligand>
</feature>
<dbReference type="GO" id="GO:0051537">
    <property type="term" value="F:2 iron, 2 sulfur cluster binding"/>
    <property type="evidence" value="ECO:0007669"/>
    <property type="project" value="UniProtKB-KW"/>
</dbReference>
<evidence type="ECO:0000256" key="4">
    <source>
        <dbReference type="ARBA" id="ARBA00022967"/>
    </source>
</evidence>
<keyword evidence="3 9" id="KW-0479">Metal-binding</keyword>
<dbReference type="GO" id="GO:0003954">
    <property type="term" value="F:NADH dehydrogenase activity"/>
    <property type="evidence" value="ECO:0007669"/>
    <property type="project" value="TreeGrafter"/>
</dbReference>
<dbReference type="FunFam" id="3.40.30.10:FF:000022">
    <property type="entry name" value="NADH dehydrogenase flavoprotein 2, mitochondrial"/>
    <property type="match status" value="1"/>
</dbReference>
<dbReference type="InterPro" id="IPR036249">
    <property type="entry name" value="Thioredoxin-like_sf"/>
</dbReference>
<dbReference type="CDD" id="cd03064">
    <property type="entry name" value="TRX_Fd_NuoE"/>
    <property type="match status" value="1"/>
</dbReference>
<accession>A0A7W8DGV9</accession>
<comment type="cofactor">
    <cofactor evidence="8">
        <name>[2Fe-2S] cluster</name>
        <dbReference type="ChEBI" id="CHEBI:190135"/>
    </cofactor>
</comment>
<dbReference type="Gene3D" id="3.40.30.10">
    <property type="entry name" value="Glutaredoxin"/>
    <property type="match status" value="1"/>
</dbReference>
<dbReference type="RefSeq" id="WP_183731056.1">
    <property type="nucleotide sequence ID" value="NZ_JACHID010000005.1"/>
</dbReference>
<keyword evidence="2 9" id="KW-0001">2Fe-2S</keyword>
<dbReference type="Pfam" id="PF01257">
    <property type="entry name" value="2Fe-2S_thioredx"/>
    <property type="match status" value="1"/>
</dbReference>
<evidence type="ECO:0000256" key="2">
    <source>
        <dbReference type="ARBA" id="ARBA00022714"/>
    </source>
</evidence>
<dbReference type="PROSITE" id="PS01099">
    <property type="entry name" value="COMPLEX1_24K"/>
    <property type="match status" value="1"/>
</dbReference>
<dbReference type="GO" id="GO:0098662">
    <property type="term" value="P:inorganic cation transmembrane transport"/>
    <property type="evidence" value="ECO:0007669"/>
    <property type="project" value="UniProtKB-ARBA"/>
</dbReference>
<dbReference type="GO" id="GO:0031090">
    <property type="term" value="C:organelle membrane"/>
    <property type="evidence" value="ECO:0007669"/>
    <property type="project" value="UniProtKB-ARBA"/>
</dbReference>
<feature type="binding site" evidence="9">
    <location>
        <position position="142"/>
    </location>
    <ligand>
        <name>[2Fe-2S] cluster</name>
        <dbReference type="ChEBI" id="CHEBI:190135"/>
    </ligand>
</feature>
<dbReference type="FunFam" id="1.10.10.1590:FF:000001">
    <property type="entry name" value="NADH-quinone oxidoreductase subunit E"/>
    <property type="match status" value="1"/>
</dbReference>
<dbReference type="InterPro" id="IPR002023">
    <property type="entry name" value="NuoE-like"/>
</dbReference>
<dbReference type="GO" id="GO:0008324">
    <property type="term" value="F:monoatomic cation transmembrane transporter activity"/>
    <property type="evidence" value="ECO:0007669"/>
    <property type="project" value="UniProtKB-ARBA"/>
</dbReference>
<reference evidence="10 11" key="1">
    <citation type="submission" date="2020-08" db="EMBL/GenBank/DDBJ databases">
        <title>Genomic Encyclopedia of Type Strains, Phase IV (KMG-IV): sequencing the most valuable type-strain genomes for metagenomic binning, comparative biology and taxonomic classification.</title>
        <authorList>
            <person name="Goeker M."/>
        </authorList>
    </citation>
    <scope>NUCLEOTIDE SEQUENCE [LARGE SCALE GENOMIC DNA]</scope>
    <source>
        <strain evidence="10 11">DSM 22071</strain>
    </source>
</reference>
<keyword evidence="5 9" id="KW-0408">Iron</keyword>
<comment type="caution">
    <text evidence="10">The sequence shown here is derived from an EMBL/GenBank/DDBJ whole genome shotgun (WGS) entry which is preliminary data.</text>
</comment>
<dbReference type="GO" id="GO:1902494">
    <property type="term" value="C:catalytic complex"/>
    <property type="evidence" value="ECO:0007669"/>
    <property type="project" value="UniProtKB-ARBA"/>
</dbReference>
<evidence type="ECO:0000256" key="9">
    <source>
        <dbReference type="PIRSR" id="PIRSR000216-1"/>
    </source>
</evidence>
<gene>
    <name evidence="10" type="ORF">HNR37_001077</name>
</gene>
<keyword evidence="11" id="KW-1185">Reference proteome</keyword>
<dbReference type="InterPro" id="IPR042128">
    <property type="entry name" value="NuoE_dom"/>
</dbReference>
<evidence type="ECO:0000313" key="10">
    <source>
        <dbReference type="EMBL" id="MBB5021764.1"/>
    </source>
</evidence>
<dbReference type="PANTHER" id="PTHR10371">
    <property type="entry name" value="NADH DEHYDROGENASE UBIQUINONE FLAVOPROTEIN 2, MITOCHONDRIAL"/>
    <property type="match status" value="1"/>
</dbReference>
<dbReference type="NCBIfam" id="NF005722">
    <property type="entry name" value="PRK07539.1-2"/>
    <property type="match status" value="1"/>
</dbReference>
<dbReference type="Gene3D" id="1.10.10.1590">
    <property type="entry name" value="NADH-quinone oxidoreductase subunit E"/>
    <property type="match status" value="1"/>
</dbReference>
<feature type="binding site" evidence="9">
    <location>
        <position position="102"/>
    </location>
    <ligand>
        <name>[2Fe-2S] cluster</name>
        <dbReference type="ChEBI" id="CHEBI:190135"/>
    </ligand>
</feature>
<comment type="cofactor">
    <cofactor evidence="9">
        <name>[2Fe-2S] cluster</name>
        <dbReference type="ChEBI" id="CHEBI:190135"/>
    </cofactor>
    <text evidence="9">Binds 1 [2Fe-2S] cluster.</text>
</comment>
<dbReference type="GO" id="GO:0022890">
    <property type="term" value="F:inorganic cation transmembrane transporter activity"/>
    <property type="evidence" value="ECO:0007669"/>
    <property type="project" value="UniProtKB-ARBA"/>
</dbReference>
<keyword evidence="6 9" id="KW-0411">Iron-sulfur</keyword>
<dbReference type="SUPFAM" id="SSF52833">
    <property type="entry name" value="Thioredoxin-like"/>
    <property type="match status" value="1"/>
</dbReference>
<keyword evidence="4" id="KW-1278">Translocase</keyword>
<dbReference type="GO" id="GO:0031967">
    <property type="term" value="C:organelle envelope"/>
    <property type="evidence" value="ECO:0007669"/>
    <property type="project" value="UniProtKB-ARBA"/>
</dbReference>
<dbReference type="GO" id="GO:0046872">
    <property type="term" value="F:metal ion binding"/>
    <property type="evidence" value="ECO:0007669"/>
    <property type="project" value="UniProtKB-KW"/>
</dbReference>
<sequence length="171" mass="19718">MSAEERKAIRADKPFAFSEETERKFQQLLTRYPKDQKKSLNLPCLWLAQRQEGWVSAEAMEYIAERLEIPVTDVYEVATFYTMYHLHPIGKYHIQLCRTLSCELRGKEEILKHISKKLGIKPGQTTADGRFTLSQVECLAACGGGPMMQLNDDYHENLTPERVDQILDQLP</sequence>
<organism evidence="10 11">
    <name type="scientific">Desulfurispira natronophila</name>
    <dbReference type="NCBI Taxonomy" id="682562"/>
    <lineage>
        <taxon>Bacteria</taxon>
        <taxon>Pseudomonadati</taxon>
        <taxon>Chrysiogenota</taxon>
        <taxon>Chrysiogenia</taxon>
        <taxon>Chrysiogenales</taxon>
        <taxon>Chrysiogenaceae</taxon>
        <taxon>Desulfurispira</taxon>
    </lineage>
</organism>
<name>A0A7W8DGV9_9BACT</name>
<evidence type="ECO:0000256" key="8">
    <source>
        <dbReference type="ARBA" id="ARBA00034078"/>
    </source>
</evidence>
<feature type="binding site" evidence="9">
    <location>
        <position position="97"/>
    </location>
    <ligand>
        <name>[2Fe-2S] cluster</name>
        <dbReference type="ChEBI" id="CHEBI:190135"/>
    </ligand>
</feature>
<dbReference type="Proteomes" id="UP000528322">
    <property type="component" value="Unassembled WGS sequence"/>
</dbReference>
<proteinExistence type="inferred from homology"/>
<dbReference type="PIRSF" id="PIRSF000216">
    <property type="entry name" value="NADH_DH_24kDa"/>
    <property type="match status" value="1"/>
</dbReference>
<dbReference type="GO" id="GO:0098796">
    <property type="term" value="C:membrane protein complex"/>
    <property type="evidence" value="ECO:0007669"/>
    <property type="project" value="UniProtKB-ARBA"/>
</dbReference>
<dbReference type="NCBIfam" id="TIGR01958">
    <property type="entry name" value="nuoE_fam"/>
    <property type="match status" value="1"/>
</dbReference>